<organism evidence="2 3">
    <name type="scientific">Paramecium primaurelia</name>
    <dbReference type="NCBI Taxonomy" id="5886"/>
    <lineage>
        <taxon>Eukaryota</taxon>
        <taxon>Sar</taxon>
        <taxon>Alveolata</taxon>
        <taxon>Ciliophora</taxon>
        <taxon>Intramacronucleata</taxon>
        <taxon>Oligohymenophorea</taxon>
        <taxon>Peniculida</taxon>
        <taxon>Parameciidae</taxon>
        <taxon>Paramecium</taxon>
    </lineage>
</organism>
<dbReference type="SMART" id="SM00220">
    <property type="entry name" value="S_TKc"/>
    <property type="match status" value="1"/>
</dbReference>
<evidence type="ECO:0000313" key="2">
    <source>
        <dbReference type="EMBL" id="CAD8103228.1"/>
    </source>
</evidence>
<proteinExistence type="predicted"/>
<evidence type="ECO:0000313" key="3">
    <source>
        <dbReference type="Proteomes" id="UP000688137"/>
    </source>
</evidence>
<dbReference type="PANTHER" id="PTHR44167:SF18">
    <property type="entry name" value="PROTEIN KINASE DOMAIN-CONTAINING PROTEIN"/>
    <property type="match status" value="1"/>
</dbReference>
<feature type="domain" description="Protein kinase" evidence="1">
    <location>
        <begin position="90"/>
        <end position="291"/>
    </location>
</feature>
<dbReference type="GO" id="GO:0005737">
    <property type="term" value="C:cytoplasm"/>
    <property type="evidence" value="ECO:0007669"/>
    <property type="project" value="TreeGrafter"/>
</dbReference>
<evidence type="ECO:0000259" key="1">
    <source>
        <dbReference type="SMART" id="SM00220"/>
    </source>
</evidence>
<protein>
    <recommendedName>
        <fullName evidence="1">Protein kinase domain-containing protein</fullName>
    </recommendedName>
</protein>
<dbReference type="GO" id="GO:0005524">
    <property type="term" value="F:ATP binding"/>
    <property type="evidence" value="ECO:0007669"/>
    <property type="project" value="InterPro"/>
</dbReference>
<dbReference type="AlphaFoldDB" id="A0A8S1PL06"/>
<dbReference type="InterPro" id="IPR000719">
    <property type="entry name" value="Prot_kinase_dom"/>
</dbReference>
<dbReference type="GO" id="GO:0004674">
    <property type="term" value="F:protein serine/threonine kinase activity"/>
    <property type="evidence" value="ECO:0007669"/>
    <property type="project" value="TreeGrafter"/>
</dbReference>
<dbReference type="Proteomes" id="UP000688137">
    <property type="component" value="Unassembled WGS sequence"/>
</dbReference>
<dbReference type="OMA" id="DLMHEEI"/>
<gene>
    <name evidence="2" type="ORF">PPRIM_AZ9-3.1.T1200099</name>
</gene>
<sequence>MLTILHFHCQISQVQHIFTLYDESIEIKGPQFLMELDINYKMKIRWEISEKRILSLQIKDLLIQANQDDLIQLKQHLDGRVIYLGIQNIYETMELISAKENSKVCQLEDRFTKACVCCKALRKDAYEIEQLYQSIMILYKLQQYSYFPRIYEIYESKTHLYIVQELMYQHISVDLMHEEIQIIIYELLKIVKILIENKIYYSKIKLSKLMLDKKGNLRLIGFCPAQQTNEIDVENYLDKIGNIMMNLYGVNDNFNSLPKIADNGNEFIVGLMNPNRDYRFSYEDAMQHEYIKNIFSESNLIQHKSPSPKLITDVTESLTFYSKKGSCFQKQY</sequence>
<keyword evidence="3" id="KW-1185">Reference proteome</keyword>
<dbReference type="GO" id="GO:0044773">
    <property type="term" value="P:mitotic DNA damage checkpoint signaling"/>
    <property type="evidence" value="ECO:0007669"/>
    <property type="project" value="TreeGrafter"/>
</dbReference>
<comment type="caution">
    <text evidence="2">The sequence shown here is derived from an EMBL/GenBank/DDBJ whole genome shotgun (WGS) entry which is preliminary data.</text>
</comment>
<dbReference type="GO" id="GO:0005634">
    <property type="term" value="C:nucleus"/>
    <property type="evidence" value="ECO:0007669"/>
    <property type="project" value="TreeGrafter"/>
</dbReference>
<dbReference type="EMBL" id="CAJJDM010000123">
    <property type="protein sequence ID" value="CAD8103228.1"/>
    <property type="molecule type" value="Genomic_DNA"/>
</dbReference>
<dbReference type="PANTHER" id="PTHR44167">
    <property type="entry name" value="OVARIAN-SPECIFIC SERINE/THREONINE-PROTEIN KINASE LOK-RELATED"/>
    <property type="match status" value="1"/>
</dbReference>
<accession>A0A8S1PL06</accession>
<name>A0A8S1PL06_PARPR</name>
<dbReference type="Pfam" id="PF00069">
    <property type="entry name" value="Pkinase"/>
    <property type="match status" value="1"/>
</dbReference>
<reference evidence="2" key="1">
    <citation type="submission" date="2021-01" db="EMBL/GenBank/DDBJ databases">
        <authorList>
            <consortium name="Genoscope - CEA"/>
            <person name="William W."/>
        </authorList>
    </citation>
    <scope>NUCLEOTIDE SEQUENCE</scope>
</reference>